<name>A0AAE3SG72_9BACT</name>
<dbReference type="PROSITE" id="PS52050">
    <property type="entry name" value="WYL"/>
    <property type="match status" value="1"/>
</dbReference>
<evidence type="ECO:0000313" key="4">
    <source>
        <dbReference type="Proteomes" id="UP001209229"/>
    </source>
</evidence>
<accession>A0AAE3SG72</accession>
<evidence type="ECO:0000259" key="2">
    <source>
        <dbReference type="Pfam" id="PF25583"/>
    </source>
</evidence>
<dbReference type="Pfam" id="PF13280">
    <property type="entry name" value="WYL"/>
    <property type="match status" value="1"/>
</dbReference>
<reference evidence="3" key="1">
    <citation type="submission" date="2022-10" db="EMBL/GenBank/DDBJ databases">
        <authorList>
            <person name="Yu W.X."/>
        </authorList>
    </citation>
    <scope>NUCLEOTIDE SEQUENCE</scope>
    <source>
        <strain evidence="3">AAT</strain>
    </source>
</reference>
<dbReference type="EMBL" id="JAPDPJ010000045">
    <property type="protein sequence ID" value="MCW3788173.1"/>
    <property type="molecule type" value="Genomic_DNA"/>
</dbReference>
<dbReference type="InterPro" id="IPR051534">
    <property type="entry name" value="CBASS_pafABC_assoc_protein"/>
</dbReference>
<feature type="domain" description="WCX" evidence="2">
    <location>
        <begin position="257"/>
        <end position="331"/>
    </location>
</feature>
<feature type="domain" description="WYL" evidence="1">
    <location>
        <begin position="154"/>
        <end position="221"/>
    </location>
</feature>
<dbReference type="PANTHER" id="PTHR34580:SF9">
    <property type="entry name" value="SLL5097 PROTEIN"/>
    <property type="match status" value="1"/>
</dbReference>
<dbReference type="PANTHER" id="PTHR34580">
    <property type="match status" value="1"/>
</dbReference>
<organism evidence="3 4">
    <name type="scientific">Plebeiibacterium sediminum</name>
    <dbReference type="NCBI Taxonomy" id="2992112"/>
    <lineage>
        <taxon>Bacteria</taxon>
        <taxon>Pseudomonadati</taxon>
        <taxon>Bacteroidota</taxon>
        <taxon>Bacteroidia</taxon>
        <taxon>Marinilabiliales</taxon>
        <taxon>Marinilabiliaceae</taxon>
        <taxon>Plebeiibacterium</taxon>
    </lineage>
</organism>
<gene>
    <name evidence="3" type="ORF">OM075_17000</name>
</gene>
<dbReference type="Pfam" id="PF25583">
    <property type="entry name" value="WCX"/>
    <property type="match status" value="1"/>
</dbReference>
<evidence type="ECO:0000259" key="1">
    <source>
        <dbReference type="Pfam" id="PF13280"/>
    </source>
</evidence>
<dbReference type="RefSeq" id="WP_301191734.1">
    <property type="nucleotide sequence ID" value="NZ_JAPDPJ010000045.1"/>
</dbReference>
<proteinExistence type="predicted"/>
<dbReference type="InterPro" id="IPR057727">
    <property type="entry name" value="WCX_dom"/>
</dbReference>
<sequence length="340" mass="39889">MPVNRNALIRYTTIDKCLRNKYRKWTLDDLIEACSNALYEFEGIDKGVSKRTIQMDIQNMRSEKLGYNAPIIVTDKKYYAYEDPEYSITQLPLSEQDLEKLGDAVEILKQFKSFSHFKEMTGLIQKLENKIHIEQTQDRPIIHMDKNEDLKGLEHLNGLYDAIQKKKVLKIDYQSFKARNSQRIYFHPYLLKEFNNRWFLIGRKNKGSHIVTFALDRIISFEQEKNIKFIDTESFHPDNYYENIIGVTLNEGLLPRVVKLFIDRSNAPYVITKPLHWSQKIIEKTDKGIIISIKVIPNFELERLLLGFGSSLEVLSPPLLRKKMGKIVEKAYKLYTTNTD</sequence>
<dbReference type="AlphaFoldDB" id="A0AAE3SG72"/>
<dbReference type="InterPro" id="IPR026881">
    <property type="entry name" value="WYL_dom"/>
</dbReference>
<protein>
    <submittedName>
        <fullName evidence="3">WYL domain-containing protein</fullName>
    </submittedName>
</protein>
<dbReference type="Proteomes" id="UP001209229">
    <property type="component" value="Unassembled WGS sequence"/>
</dbReference>
<comment type="caution">
    <text evidence="3">The sequence shown here is derived from an EMBL/GenBank/DDBJ whole genome shotgun (WGS) entry which is preliminary data.</text>
</comment>
<evidence type="ECO:0000313" key="3">
    <source>
        <dbReference type="EMBL" id="MCW3788173.1"/>
    </source>
</evidence>
<keyword evidence="4" id="KW-1185">Reference proteome</keyword>